<dbReference type="Proteomes" id="UP000007652">
    <property type="component" value="Unassembled WGS sequence"/>
</dbReference>
<comment type="caution">
    <text evidence="6">The sequence shown here is derived from an EMBL/GenBank/DDBJ whole genome shotgun (WGS) entry which is preliminary data.</text>
</comment>
<dbReference type="eggNOG" id="COG1501">
    <property type="taxonomic scope" value="Bacteria"/>
</dbReference>
<dbReference type="PANTHER" id="PTHR43863:SF2">
    <property type="entry name" value="MALTASE-GLUCOAMYLASE"/>
    <property type="match status" value="1"/>
</dbReference>
<dbReference type="SUPFAM" id="SSF74650">
    <property type="entry name" value="Galactose mutarotase-like"/>
    <property type="match status" value="1"/>
</dbReference>
<dbReference type="GO" id="GO:0030246">
    <property type="term" value="F:carbohydrate binding"/>
    <property type="evidence" value="ECO:0007669"/>
    <property type="project" value="InterPro"/>
</dbReference>
<feature type="domain" description="Glycosyl hydrolase family 31 C-terminal" evidence="5">
    <location>
        <begin position="548"/>
        <end position="637"/>
    </location>
</feature>
<dbReference type="Pfam" id="PF17137">
    <property type="entry name" value="DUF5110"/>
    <property type="match status" value="1"/>
</dbReference>
<dbReference type="EMBL" id="CAKP01000046">
    <property type="protein sequence ID" value="CCJ33008.1"/>
    <property type="molecule type" value="Genomic_DNA"/>
</dbReference>
<evidence type="ECO:0000259" key="4">
    <source>
        <dbReference type="Pfam" id="PF17137"/>
    </source>
</evidence>
<dbReference type="PANTHER" id="PTHR43863">
    <property type="entry name" value="HYDROLASE, PUTATIVE (AFU_ORTHOLOGUE AFUA_1G03140)-RELATED"/>
    <property type="match status" value="1"/>
</dbReference>
<evidence type="ECO:0000259" key="5">
    <source>
        <dbReference type="Pfam" id="PF21365"/>
    </source>
</evidence>
<comment type="similarity">
    <text evidence="1 2">Belongs to the glycosyl hydrolase 31 family.</text>
</comment>
<dbReference type="RefSeq" id="WP_008908282.1">
    <property type="nucleotide sequence ID" value="NZ_CAKP01000046.1"/>
</dbReference>
<proteinExistence type="inferred from homology"/>
<dbReference type="InterPro" id="IPR000322">
    <property type="entry name" value="Glyco_hydro_31_TIM"/>
</dbReference>
<dbReference type="InterPro" id="IPR051816">
    <property type="entry name" value="Glycosyl_Hydrolase_31"/>
</dbReference>
<evidence type="ECO:0000256" key="2">
    <source>
        <dbReference type="RuleBase" id="RU361185"/>
    </source>
</evidence>
<dbReference type="STRING" id="857293.CAAU_0924"/>
<name>I7KTE6_9CLOT</name>
<keyword evidence="2 6" id="KW-0378">Hydrolase</keyword>
<dbReference type="InterPro" id="IPR011013">
    <property type="entry name" value="Gal_mutarotase_sf_dom"/>
</dbReference>
<dbReference type="SUPFAM" id="SSF51011">
    <property type="entry name" value="Glycosyl hydrolase domain"/>
    <property type="match status" value="1"/>
</dbReference>
<accession>I7KTE6</accession>
<dbReference type="Gene3D" id="2.60.40.1180">
    <property type="entry name" value="Golgi alpha-mannosidase II"/>
    <property type="match status" value="2"/>
</dbReference>
<evidence type="ECO:0000313" key="6">
    <source>
        <dbReference type="EMBL" id="CCJ33008.1"/>
    </source>
</evidence>
<feature type="domain" description="Glycoside hydrolase family 31 TIM barrel" evidence="3">
    <location>
        <begin position="243"/>
        <end position="539"/>
    </location>
</feature>
<dbReference type="Pfam" id="PF21365">
    <property type="entry name" value="Glyco_hydro_31_3rd"/>
    <property type="match status" value="1"/>
</dbReference>
<keyword evidence="2 6" id="KW-0326">Glycosidase</keyword>
<dbReference type="SUPFAM" id="SSF51445">
    <property type="entry name" value="(Trans)glycosidases"/>
    <property type="match status" value="1"/>
</dbReference>
<dbReference type="InterPro" id="IPR033403">
    <property type="entry name" value="DUF5110"/>
</dbReference>
<dbReference type="CDD" id="cd14752">
    <property type="entry name" value="GH31_N"/>
    <property type="match status" value="1"/>
</dbReference>
<evidence type="ECO:0000256" key="1">
    <source>
        <dbReference type="ARBA" id="ARBA00007806"/>
    </source>
</evidence>
<reference evidence="6 7" key="1">
    <citation type="journal article" date="2011" name="J. Bacteriol.">
        <title>Draft genome sequence of Caloramator australicus strain RC3T, a thermoanaerobe from the Great Artesian Basin of Australia.</title>
        <authorList>
            <person name="Ogg C.D."/>
            <person name="Patel B.K.C."/>
        </authorList>
    </citation>
    <scope>NUCLEOTIDE SEQUENCE [LARGE SCALE GENOMIC DNA]</scope>
    <source>
        <strain evidence="6 7">RC3</strain>
    </source>
</reference>
<organism evidence="6 7">
    <name type="scientific">Caloramator australicus RC3</name>
    <dbReference type="NCBI Taxonomy" id="857293"/>
    <lineage>
        <taxon>Bacteria</taxon>
        <taxon>Bacillati</taxon>
        <taxon>Bacillota</taxon>
        <taxon>Clostridia</taxon>
        <taxon>Eubacteriales</taxon>
        <taxon>Clostridiaceae</taxon>
        <taxon>Caloramator</taxon>
    </lineage>
</organism>
<dbReference type="Gene3D" id="3.20.20.80">
    <property type="entry name" value="Glycosidases"/>
    <property type="match status" value="1"/>
</dbReference>
<keyword evidence="7" id="KW-1185">Reference proteome</keyword>
<sequence>MKKEMTAFLLVFFIILLAFIFLRSRLGSKSSIKVFKEGNRIVIKKGEDIKIIELYDYNIIRVNYLPKGEESQDTLVIQGFQTQVTKKDFEFNSGDIELDGYRIKINEDTGMISIFDDENKLILKEDEKNTYKDKVKFIHNAGDNFYGIDSFNVDQKSSFKLILRNSGGNAIAGKQGHAGGPFVWSTSGYGILVDSDSEGAWFDINDEYVEFLGNSKRDFEYFVFLGEPKDIFRALFKISGRYPLFPKWSIGFMNTEWGIDERELIETIDTYRKKEIPIDAFVLDFDWKAWGEELGEFRWNQKKFPNGQSGRLAEILRKKGIKLAGIFKPRIHIDTKSGKFALEKGYFVDKKPYEDYFSKKLVNDLDFSKEEVRKWFFENTKEAFDSGIIGYWNDEADEVNNTQFLNMQRALYEGQRDYTNKRVWSLNRNFFLGSQRYSYGIWSGDIDASSYTMAAQRERLLSSVNIGAVKWGMDTGGFRGEPSEETYIRWVQFSAFTPIFRVHGDLNQQRQPWVFGKKAEDLCREAIRLRYKLIPYIYSYERKLYDEGFPLVRPLVFDYPKDKNVINYVDAWMFGEYLLVSPVVEEGQTEKEIYLPEGEWIDYFKGTVYKGGQNIKYKVNLDTLEDIPLFIKKGAIIPTQDVANYVEEKKIENIYLDIFPDYKWSFFDYYDDDGETYNYEKGEYFKQRIGAIDAKDYVEVNISEKEGSFEPHLKYYLIRLHRNNLNEVKVNDISITKLNNLEELLSFEGEGYFKTRDKFGEALCIKINAGLNKNIIIK</sequence>
<evidence type="ECO:0000259" key="3">
    <source>
        <dbReference type="Pfam" id="PF01055"/>
    </source>
</evidence>
<protein>
    <submittedName>
        <fullName evidence="6">Fusion of alpha-glucosidase (Family 31 glycosyl hydrolase) and glycosidase (TreA/MalS family)</fullName>
    </submittedName>
</protein>
<dbReference type="Gene3D" id="2.60.40.1760">
    <property type="entry name" value="glycosyl hydrolase (family 31)"/>
    <property type="match status" value="1"/>
</dbReference>
<dbReference type="InterPro" id="IPR013780">
    <property type="entry name" value="Glyco_hydro_b"/>
</dbReference>
<dbReference type="Pfam" id="PF01055">
    <property type="entry name" value="Glyco_hydro_31_2nd"/>
    <property type="match status" value="1"/>
</dbReference>
<dbReference type="InterPro" id="IPR048395">
    <property type="entry name" value="Glyco_hydro_31_C"/>
</dbReference>
<feature type="domain" description="DUF5110" evidence="4">
    <location>
        <begin position="656"/>
        <end position="721"/>
    </location>
</feature>
<gene>
    <name evidence="6" type="ORF">CAAU_0924</name>
</gene>
<dbReference type="InterPro" id="IPR017853">
    <property type="entry name" value="GH"/>
</dbReference>
<dbReference type="GO" id="GO:0004553">
    <property type="term" value="F:hydrolase activity, hydrolyzing O-glycosyl compounds"/>
    <property type="evidence" value="ECO:0007669"/>
    <property type="project" value="InterPro"/>
</dbReference>
<evidence type="ECO:0000313" key="7">
    <source>
        <dbReference type="Proteomes" id="UP000007652"/>
    </source>
</evidence>
<dbReference type="GO" id="GO:0005975">
    <property type="term" value="P:carbohydrate metabolic process"/>
    <property type="evidence" value="ECO:0007669"/>
    <property type="project" value="InterPro"/>
</dbReference>
<dbReference type="AlphaFoldDB" id="I7KTE6"/>